<comment type="similarity">
    <text evidence="10 13">Belongs to the malate synthase family. GlcB subfamily.</text>
</comment>
<dbReference type="Pfam" id="PF20656">
    <property type="entry name" value="MS_N"/>
    <property type="match status" value="1"/>
</dbReference>
<evidence type="ECO:0000256" key="6">
    <source>
        <dbReference type="ARBA" id="ARBA00022723"/>
    </source>
</evidence>
<evidence type="ECO:0000256" key="8">
    <source>
        <dbReference type="ARBA" id="ARBA00023097"/>
    </source>
</evidence>
<keyword evidence="6 10" id="KW-0479">Metal-binding</keyword>
<feature type="domain" description="Malate synthase C-terminal" evidence="17">
    <location>
        <begin position="598"/>
        <end position="660"/>
    </location>
</feature>
<dbReference type="GO" id="GO:0006099">
    <property type="term" value="P:tricarboxylic acid cycle"/>
    <property type="evidence" value="ECO:0007669"/>
    <property type="project" value="UniProtKB-KW"/>
</dbReference>
<dbReference type="InterPro" id="IPR044856">
    <property type="entry name" value="Malate_synth_C_sf"/>
</dbReference>
<dbReference type="AlphaFoldDB" id="K6W8H9"/>
<evidence type="ECO:0000259" key="16">
    <source>
        <dbReference type="Pfam" id="PF20658"/>
    </source>
</evidence>
<dbReference type="UniPathway" id="UPA00703">
    <property type="reaction ID" value="UER00720"/>
</dbReference>
<dbReference type="Gene3D" id="1.20.1220.12">
    <property type="entry name" value="Malate synthase, domain III"/>
    <property type="match status" value="1"/>
</dbReference>
<dbReference type="Proteomes" id="UP000008366">
    <property type="component" value="Unassembled WGS sequence"/>
</dbReference>
<dbReference type="InterPro" id="IPR048355">
    <property type="entry name" value="MS_C"/>
</dbReference>
<dbReference type="InterPro" id="IPR001465">
    <property type="entry name" value="Malate_synthase_TIM"/>
</dbReference>
<comment type="caution">
    <text evidence="18">The sequence shown here is derived from an EMBL/GenBank/DDBJ whole genome shotgun (WGS) entry which is preliminary data.</text>
</comment>
<feature type="binding site" evidence="10">
    <location>
        <position position="342"/>
    </location>
    <ligand>
        <name>glyoxylate</name>
        <dbReference type="ChEBI" id="CHEBI:36655"/>
    </ligand>
</feature>
<feature type="binding site" evidence="10">
    <location>
        <position position="434"/>
    </location>
    <ligand>
        <name>glyoxylate</name>
        <dbReference type="ChEBI" id="CHEBI:36655"/>
    </ligand>
</feature>
<feature type="domain" description="Malate synthase G alpha-beta insertion" evidence="16">
    <location>
        <begin position="163"/>
        <end position="237"/>
    </location>
</feature>
<dbReference type="GO" id="GO:0000287">
    <property type="term" value="F:magnesium ion binding"/>
    <property type="evidence" value="ECO:0007669"/>
    <property type="project" value="TreeGrafter"/>
</dbReference>
<accession>K6W8H9</accession>
<proteinExistence type="inferred from homology"/>
<dbReference type="NCBIfam" id="TIGR01345">
    <property type="entry name" value="malate_syn_G"/>
    <property type="match status" value="1"/>
</dbReference>
<keyword evidence="8 10" id="KW-0558">Oxidation</keyword>
<dbReference type="RefSeq" id="WP_006592037.1">
    <property type="nucleotide sequence ID" value="NZ_BAHD01000021.1"/>
</dbReference>
<dbReference type="GO" id="GO:0006097">
    <property type="term" value="P:glyoxylate cycle"/>
    <property type="evidence" value="ECO:0007669"/>
    <property type="project" value="UniProtKB-UniRule"/>
</dbReference>
<comment type="catalytic activity">
    <reaction evidence="9 10 13">
        <text>glyoxylate + acetyl-CoA + H2O = (S)-malate + CoA + H(+)</text>
        <dbReference type="Rhea" id="RHEA:18181"/>
        <dbReference type="ChEBI" id="CHEBI:15377"/>
        <dbReference type="ChEBI" id="CHEBI:15378"/>
        <dbReference type="ChEBI" id="CHEBI:15589"/>
        <dbReference type="ChEBI" id="CHEBI:36655"/>
        <dbReference type="ChEBI" id="CHEBI:57287"/>
        <dbReference type="ChEBI" id="CHEBI:57288"/>
        <dbReference type="EC" id="2.3.3.9"/>
    </reaction>
</comment>
<feature type="binding site" evidence="10">
    <location>
        <position position="462"/>
    </location>
    <ligand>
        <name>Mg(2+)</name>
        <dbReference type="ChEBI" id="CHEBI:18420"/>
    </ligand>
</feature>
<comment type="pathway">
    <text evidence="10 13">Carbohydrate metabolism; glyoxylate cycle; (S)-malate from isocitrate: step 2/2.</text>
</comment>
<dbReference type="InterPro" id="IPR048356">
    <property type="entry name" value="MS_N"/>
</dbReference>
<comment type="cofactor">
    <cofactor evidence="1 10">
        <name>Mg(2+)</name>
        <dbReference type="ChEBI" id="CHEBI:18420"/>
    </cofactor>
</comment>
<evidence type="ECO:0000259" key="15">
    <source>
        <dbReference type="Pfam" id="PF20656"/>
    </source>
</evidence>
<evidence type="ECO:0000256" key="3">
    <source>
        <dbReference type="ARBA" id="ARBA00022490"/>
    </source>
</evidence>
<keyword evidence="3 10" id="KW-0963">Cytoplasm</keyword>
<keyword evidence="2 10" id="KW-0329">Glyoxylate bypass</keyword>
<feature type="binding site" evidence="10">
    <location>
        <position position="315"/>
    </location>
    <ligand>
        <name>acetyl-CoA</name>
        <dbReference type="ChEBI" id="CHEBI:57288"/>
    </ligand>
</feature>
<feature type="modified residue" description="Cysteine sulfenic acid (-SOH)" evidence="10">
    <location>
        <position position="622"/>
    </location>
</feature>
<dbReference type="InterPro" id="IPR011076">
    <property type="entry name" value="Malate_synth_sf"/>
</dbReference>
<dbReference type="Gene3D" id="3.20.20.360">
    <property type="entry name" value="Malate synthase, domain 3"/>
    <property type="match status" value="2"/>
</dbReference>
<feature type="binding site" evidence="10">
    <location>
        <position position="434"/>
    </location>
    <ligand>
        <name>Mg(2+)</name>
        <dbReference type="ChEBI" id="CHEBI:18420"/>
    </ligand>
</feature>
<dbReference type="Pfam" id="PF20659">
    <property type="entry name" value="MS_C"/>
    <property type="match status" value="1"/>
</dbReference>
<feature type="domain" description="Malate synthase TIM barrel" evidence="14">
    <location>
        <begin position="339"/>
        <end position="583"/>
    </location>
</feature>
<dbReference type="OrthoDB" id="9762054at2"/>
<evidence type="ECO:0000256" key="9">
    <source>
        <dbReference type="ARBA" id="ARBA00047918"/>
    </source>
</evidence>
<dbReference type="InterPro" id="IPR048357">
    <property type="entry name" value="MSG_insertion"/>
</dbReference>
<feature type="domain" description="Malate synthase N-terminal" evidence="15">
    <location>
        <begin position="16"/>
        <end position="77"/>
    </location>
</feature>
<protein>
    <recommendedName>
        <fullName evidence="10 11">Malate synthase G</fullName>
        <ecNumber evidence="10 11">2.3.3.9</ecNumber>
    </recommendedName>
</protein>
<evidence type="ECO:0000256" key="1">
    <source>
        <dbReference type="ARBA" id="ARBA00001946"/>
    </source>
</evidence>
<evidence type="ECO:0000256" key="2">
    <source>
        <dbReference type="ARBA" id="ARBA00022435"/>
    </source>
</evidence>
<keyword evidence="7 10" id="KW-0460">Magnesium</keyword>
<dbReference type="PANTHER" id="PTHR42739:SF1">
    <property type="entry name" value="MALATE SYNTHASE G"/>
    <property type="match status" value="1"/>
</dbReference>
<evidence type="ECO:0000259" key="14">
    <source>
        <dbReference type="Pfam" id="PF01274"/>
    </source>
</evidence>
<evidence type="ECO:0000256" key="7">
    <source>
        <dbReference type="ARBA" id="ARBA00022842"/>
    </source>
</evidence>
<evidence type="ECO:0000313" key="19">
    <source>
        <dbReference type="Proteomes" id="UP000008366"/>
    </source>
</evidence>
<dbReference type="EC" id="2.3.3.9" evidence="10 11"/>
<comment type="subunit">
    <text evidence="10">Monomer.</text>
</comment>
<dbReference type="Pfam" id="PF01274">
    <property type="entry name" value="MS_TIM-barrel"/>
    <property type="match status" value="1"/>
</dbReference>
<keyword evidence="19" id="KW-1185">Reference proteome</keyword>
<dbReference type="STRING" id="1184609.KILIM_021_00450"/>
<dbReference type="EMBL" id="BAHD01000021">
    <property type="protein sequence ID" value="GAB95505.1"/>
    <property type="molecule type" value="Genomic_DNA"/>
</dbReference>
<dbReference type="InterPro" id="IPR006253">
    <property type="entry name" value="Malate_synthG"/>
</dbReference>
<dbReference type="GO" id="GO:0009436">
    <property type="term" value="P:glyoxylate catabolic process"/>
    <property type="evidence" value="ECO:0007669"/>
    <property type="project" value="TreeGrafter"/>
</dbReference>
<comment type="subcellular location">
    <subcellularLocation>
        <location evidence="10 13">Cytoplasm</location>
    </subcellularLocation>
</comment>
<organism evidence="18 19">
    <name type="scientific">Kineosphaera limosa NBRC 100340</name>
    <dbReference type="NCBI Taxonomy" id="1184609"/>
    <lineage>
        <taxon>Bacteria</taxon>
        <taxon>Bacillati</taxon>
        <taxon>Actinomycetota</taxon>
        <taxon>Actinomycetes</taxon>
        <taxon>Micrococcales</taxon>
        <taxon>Dermatophilaceae</taxon>
        <taxon>Kineosphaera</taxon>
    </lineage>
</organism>
<dbReference type="GO" id="GO:0005829">
    <property type="term" value="C:cytosol"/>
    <property type="evidence" value="ECO:0007669"/>
    <property type="project" value="TreeGrafter"/>
</dbReference>
<dbReference type="SUPFAM" id="SSF51645">
    <property type="entry name" value="Malate synthase G"/>
    <property type="match status" value="1"/>
</dbReference>
<comment type="function">
    <text evidence="10">Involved in the glycolate utilization. Catalyzes the condensation and subsequent hydrolysis of acetyl-coenzyme A (acetyl-CoA) and glyoxylate to form malate and CoA.</text>
</comment>
<dbReference type="GO" id="GO:0004474">
    <property type="term" value="F:malate synthase activity"/>
    <property type="evidence" value="ECO:0007669"/>
    <property type="project" value="UniProtKB-UniRule"/>
</dbReference>
<comment type="caution">
    <text evidence="10">Lacks conserved residue(s) required for the propagation of feature annotation.</text>
</comment>
<evidence type="ECO:0000256" key="13">
    <source>
        <dbReference type="RuleBase" id="RU003572"/>
    </source>
</evidence>
<keyword evidence="5 10" id="KW-0808">Transferase</keyword>
<evidence type="ECO:0000256" key="11">
    <source>
        <dbReference type="NCBIfam" id="TIGR01345"/>
    </source>
</evidence>
<feature type="binding site" evidence="10">
    <location>
        <begin position="128"/>
        <end position="129"/>
    </location>
    <ligand>
        <name>acetyl-CoA</name>
        <dbReference type="ChEBI" id="CHEBI:57288"/>
    </ligand>
</feature>
<dbReference type="eggNOG" id="COG2225">
    <property type="taxonomic scope" value="Bacteria"/>
</dbReference>
<dbReference type="Pfam" id="PF20658">
    <property type="entry name" value="MSG_insertion"/>
    <property type="match status" value="1"/>
</dbReference>
<feature type="binding site" evidence="10">
    <location>
        <position position="278"/>
    </location>
    <ligand>
        <name>acetyl-CoA</name>
        <dbReference type="ChEBI" id="CHEBI:57288"/>
    </ligand>
</feature>
<name>K6W8H9_9MICO</name>
<evidence type="ECO:0000256" key="4">
    <source>
        <dbReference type="ARBA" id="ARBA00022532"/>
    </source>
</evidence>
<evidence type="ECO:0000256" key="10">
    <source>
        <dbReference type="HAMAP-Rule" id="MF_00641"/>
    </source>
</evidence>
<reference evidence="18 19" key="1">
    <citation type="submission" date="2012-08" db="EMBL/GenBank/DDBJ databases">
        <title>Whole genome shotgun sequence of Kineosphaera limosa NBRC 100340.</title>
        <authorList>
            <person name="Yoshida I."/>
            <person name="Isaki S."/>
            <person name="Hosoyama A."/>
            <person name="Tsuchikane K."/>
            <person name="Katsumata H."/>
            <person name="Ando Y."/>
            <person name="Ohji S."/>
            <person name="Hamada M."/>
            <person name="Tamura T."/>
            <person name="Yamazoe A."/>
            <person name="Yamazaki S."/>
            <person name="Fujita N."/>
        </authorList>
    </citation>
    <scope>NUCLEOTIDE SEQUENCE [LARGE SCALE GENOMIC DNA]</scope>
    <source>
        <strain evidence="18 19">NBRC 100340</strain>
    </source>
</reference>
<dbReference type="PANTHER" id="PTHR42739">
    <property type="entry name" value="MALATE SYNTHASE G"/>
    <property type="match status" value="1"/>
</dbReference>
<evidence type="ECO:0000256" key="12">
    <source>
        <dbReference type="PIRSR" id="PIRSR601465-50"/>
    </source>
</evidence>
<dbReference type="HAMAP" id="MF_00641">
    <property type="entry name" value="Malate_synth_G"/>
    <property type="match status" value="1"/>
</dbReference>
<evidence type="ECO:0000313" key="18">
    <source>
        <dbReference type="EMBL" id="GAB95505.1"/>
    </source>
</evidence>
<dbReference type="NCBIfam" id="NF002825">
    <property type="entry name" value="PRK02999.1"/>
    <property type="match status" value="1"/>
</dbReference>
<feature type="active site" description="Proton donor" evidence="10 12">
    <location>
        <position position="636"/>
    </location>
</feature>
<feature type="binding site" evidence="10">
    <location>
        <position position="543"/>
    </location>
    <ligand>
        <name>acetyl-CoA</name>
        <dbReference type="ChEBI" id="CHEBI:57288"/>
    </ligand>
</feature>
<evidence type="ECO:0000259" key="17">
    <source>
        <dbReference type="Pfam" id="PF20659"/>
    </source>
</evidence>
<sequence length="728" mass="78196">MTSRVQVGDLSVAQELYDFVRDEALPGSGVEEEAFWAGAQSIFADLGPRRRDLLAHRDELQERIDDYHRTNGGPADQGWDQAAYEGFLREIGYLVPEPESVTVTTQNVDTEIAAQPGPQLVVPISNARFATNAANARWGSLYDALYGTDAISMEGELTLGEGYNKARGAEVIRRGRELLDAHFPLTSGTHAEATGYAVDGDGLVIAHGSDVARLADPSLFAGYTGAPDAPTAILLVHHGLHVELVIDREGATGRGDNAGVQDIVLESATTTIMDMEDSVAAVDAADKTAGYRNWLQLMQGTLSTQVSKGGTTFTRALNQDRTYTAPDGSTLTLPGRAMLFIRQVGHLMDTDAVLDADGNPVSEGFLDALVAGLGSVHDVRGERAGGNSRTGSIYVVKPKQHGPQEVALTVQLFGRVEQVLGLEPDTIKVGIMDEERRTSANLKACIAEAARRLVFINTGFLDRTGDEMHTSMLAGPMVRKGDMKSSDWITAYEDQNVDIGLECGLPGKAQIGKGMWAAPDEMAAMLKTKIGHPKSGANTAWVPSPTAATLHALHYHQVDVFEVQRALQAGGGVRRSTLRQLLTIPVGDPAGCSEADRRDEVENNAQGILGYVVRWVNAGVGCSKVPDIHGTALMEDRATCRISSQHIANWLHHGVVSPYLVEDAFRAMALKVDEQNAGDPSYLPMAPGFDGEAFTAARALAFDGTNQPSGYTEPLLHEWRARLKGRLG</sequence>
<feature type="binding site" evidence="10">
    <location>
        <begin position="459"/>
        <end position="462"/>
    </location>
    <ligand>
        <name>glyoxylate</name>
        <dbReference type="ChEBI" id="CHEBI:36655"/>
    </ligand>
</feature>
<feature type="binding site" evidence="10">
    <location>
        <position position="121"/>
    </location>
    <ligand>
        <name>acetyl-CoA</name>
        <dbReference type="ChEBI" id="CHEBI:57288"/>
    </ligand>
</feature>
<gene>
    <name evidence="10 18" type="primary">glcB</name>
    <name evidence="18" type="ORF">KILIM_021_00450</name>
</gene>
<keyword evidence="4 10" id="KW-0816">Tricarboxylic acid cycle</keyword>
<evidence type="ECO:0000256" key="5">
    <source>
        <dbReference type="ARBA" id="ARBA00022679"/>
    </source>
</evidence>
<feature type="active site" description="Proton acceptor" evidence="10 12">
    <location>
        <position position="342"/>
    </location>
</feature>
<dbReference type="InterPro" id="IPR046363">
    <property type="entry name" value="MS_N_TIM-barrel_dom"/>
</dbReference>